<gene>
    <name evidence="1" type="ORF">AYM40_21635</name>
</gene>
<name>A0A160FQK5_9BURK</name>
<dbReference type="KEGG" id="buz:AYM40_21635"/>
<sequence length="365" mass="41742">MIIDPQRFREPAHGEDYEESQRYYTDDAMGDIDDACSDYPSRDLQRLLSEAARLIDIHDDGTSAYYESLDPDVVGTWVLGTSWHKPVSYDAENVGLMRDVLEHYRDVMRRASVYADNTYDDTWRLLNDENWLDTLCFSERQFAINSLRHPGLRRAAQALIERRRFRSRLCKHDSARQAQHSRLTPVDWPELFEPVEPTNDTGTYGRVLYEELPERLQDLIDEQSVLVIRCDSLNESEHSALTHAASKLIFGIDVSGKPATFEVFAGGLLRIPVIANRNLLKEIRSNLTVVYVFADYALVVEYPWRGMTGKARIASAESLEIQAFKNPALVPSTVTNDLLPCRFIVNRVEGLPTGRLDLWADDIPF</sequence>
<dbReference type="OrthoDB" id="9769991at2"/>
<keyword evidence="2" id="KW-1185">Reference proteome</keyword>
<dbReference type="RefSeq" id="WP_063498329.1">
    <property type="nucleotide sequence ID" value="NZ_CP014579.1"/>
</dbReference>
<accession>A0A160FQK5</accession>
<dbReference type="Proteomes" id="UP000076852">
    <property type="component" value="Chromosome 2"/>
</dbReference>
<dbReference type="AlphaFoldDB" id="A0A160FQK5"/>
<reference evidence="1 2" key="1">
    <citation type="journal article" date="2016" name="Gene">
        <title>PacBio SMRT assembly of a complex multi-replicon genome reveals chlorocatechol degradative operon in a region of genome plasticity.</title>
        <authorList>
            <person name="Ricker N."/>
            <person name="Shen S.Y."/>
            <person name="Goordial J."/>
            <person name="Jin S."/>
            <person name="Fulthorpe R.R."/>
        </authorList>
    </citation>
    <scope>NUCLEOTIDE SEQUENCE [LARGE SCALE GENOMIC DNA]</scope>
    <source>
        <strain evidence="1 2">OLGA172</strain>
    </source>
</reference>
<evidence type="ECO:0000313" key="2">
    <source>
        <dbReference type="Proteomes" id="UP000076852"/>
    </source>
</evidence>
<evidence type="ECO:0000313" key="1">
    <source>
        <dbReference type="EMBL" id="ANB75031.1"/>
    </source>
</evidence>
<organism evidence="1 2">
    <name type="scientific">Paraburkholderia phytofirmans OLGA172</name>
    <dbReference type="NCBI Taxonomy" id="1417228"/>
    <lineage>
        <taxon>Bacteria</taxon>
        <taxon>Pseudomonadati</taxon>
        <taxon>Pseudomonadota</taxon>
        <taxon>Betaproteobacteria</taxon>
        <taxon>Burkholderiales</taxon>
        <taxon>Burkholderiaceae</taxon>
        <taxon>Paraburkholderia</taxon>
    </lineage>
</organism>
<proteinExistence type="predicted"/>
<protein>
    <submittedName>
        <fullName evidence="1">Uncharacterized protein</fullName>
    </submittedName>
</protein>
<dbReference type="STRING" id="1804984.AYM40_21635"/>
<dbReference type="EMBL" id="CP014579">
    <property type="protein sequence ID" value="ANB75031.1"/>
    <property type="molecule type" value="Genomic_DNA"/>
</dbReference>